<feature type="region of interest" description="Disordered" evidence="1">
    <location>
        <begin position="227"/>
        <end position="351"/>
    </location>
</feature>
<feature type="compositionally biased region" description="Low complexity" evidence="1">
    <location>
        <begin position="197"/>
        <end position="214"/>
    </location>
</feature>
<dbReference type="HOGENOM" id="CLU_323656_0_0_1"/>
<feature type="compositionally biased region" description="Basic and acidic residues" evidence="1">
    <location>
        <begin position="509"/>
        <end position="535"/>
    </location>
</feature>
<organism evidence="2 3">
    <name type="scientific">Paxillus rubicundulus Ve08.2h10</name>
    <dbReference type="NCBI Taxonomy" id="930991"/>
    <lineage>
        <taxon>Eukaryota</taxon>
        <taxon>Fungi</taxon>
        <taxon>Dikarya</taxon>
        <taxon>Basidiomycota</taxon>
        <taxon>Agaricomycotina</taxon>
        <taxon>Agaricomycetes</taxon>
        <taxon>Agaricomycetidae</taxon>
        <taxon>Boletales</taxon>
        <taxon>Paxilineae</taxon>
        <taxon>Paxillaceae</taxon>
        <taxon>Paxillus</taxon>
    </lineage>
</organism>
<gene>
    <name evidence="2" type="ORF">PAXRUDRAFT_23590</name>
</gene>
<dbReference type="OrthoDB" id="3363386at2759"/>
<feature type="compositionally biased region" description="Basic and acidic residues" evidence="1">
    <location>
        <begin position="737"/>
        <end position="747"/>
    </location>
</feature>
<feature type="region of interest" description="Disordered" evidence="1">
    <location>
        <begin position="640"/>
        <end position="747"/>
    </location>
</feature>
<proteinExistence type="predicted"/>
<evidence type="ECO:0000313" key="2">
    <source>
        <dbReference type="EMBL" id="KIK99744.1"/>
    </source>
</evidence>
<feature type="compositionally biased region" description="Polar residues" evidence="1">
    <location>
        <begin position="272"/>
        <end position="289"/>
    </location>
</feature>
<feature type="compositionally biased region" description="Acidic residues" evidence="1">
    <location>
        <begin position="711"/>
        <end position="723"/>
    </location>
</feature>
<dbReference type="EMBL" id="KN824851">
    <property type="protein sequence ID" value="KIK99744.1"/>
    <property type="molecule type" value="Genomic_DNA"/>
</dbReference>
<dbReference type="Proteomes" id="UP000054538">
    <property type="component" value="Unassembled WGS sequence"/>
</dbReference>
<feature type="compositionally biased region" description="Gly residues" evidence="1">
    <location>
        <begin position="444"/>
        <end position="461"/>
    </location>
</feature>
<feature type="compositionally biased region" description="Polar residues" evidence="1">
    <location>
        <begin position="690"/>
        <end position="699"/>
    </location>
</feature>
<accession>A0A0D0E9V0</accession>
<dbReference type="AlphaFoldDB" id="A0A0D0E9V0"/>
<reference evidence="2 3" key="1">
    <citation type="submission" date="2014-04" db="EMBL/GenBank/DDBJ databases">
        <authorList>
            <consortium name="DOE Joint Genome Institute"/>
            <person name="Kuo A."/>
            <person name="Kohler A."/>
            <person name="Jargeat P."/>
            <person name="Nagy L.G."/>
            <person name="Floudas D."/>
            <person name="Copeland A."/>
            <person name="Barry K.W."/>
            <person name="Cichocki N."/>
            <person name="Veneault-Fourrey C."/>
            <person name="LaButti K."/>
            <person name="Lindquist E.A."/>
            <person name="Lipzen A."/>
            <person name="Lundell T."/>
            <person name="Morin E."/>
            <person name="Murat C."/>
            <person name="Sun H."/>
            <person name="Tunlid A."/>
            <person name="Henrissat B."/>
            <person name="Grigoriev I.V."/>
            <person name="Hibbett D.S."/>
            <person name="Martin F."/>
            <person name="Nordberg H.P."/>
            <person name="Cantor M.N."/>
            <person name="Hua S.X."/>
        </authorList>
    </citation>
    <scope>NUCLEOTIDE SEQUENCE [LARGE SCALE GENOMIC DNA]</scope>
    <source>
        <strain evidence="2 3">Ve08.2h10</strain>
    </source>
</reference>
<reference evidence="3" key="2">
    <citation type="submission" date="2015-01" db="EMBL/GenBank/DDBJ databases">
        <title>Evolutionary Origins and Diversification of the Mycorrhizal Mutualists.</title>
        <authorList>
            <consortium name="DOE Joint Genome Institute"/>
            <consortium name="Mycorrhizal Genomics Consortium"/>
            <person name="Kohler A."/>
            <person name="Kuo A."/>
            <person name="Nagy L.G."/>
            <person name="Floudas D."/>
            <person name="Copeland A."/>
            <person name="Barry K.W."/>
            <person name="Cichocki N."/>
            <person name="Veneault-Fourrey C."/>
            <person name="LaButti K."/>
            <person name="Lindquist E.A."/>
            <person name="Lipzen A."/>
            <person name="Lundell T."/>
            <person name="Morin E."/>
            <person name="Murat C."/>
            <person name="Riley R."/>
            <person name="Ohm R."/>
            <person name="Sun H."/>
            <person name="Tunlid A."/>
            <person name="Henrissat B."/>
            <person name="Grigoriev I.V."/>
            <person name="Hibbett D.S."/>
            <person name="Martin F."/>
        </authorList>
    </citation>
    <scope>NUCLEOTIDE SEQUENCE [LARGE SCALE GENOMIC DNA]</scope>
    <source>
        <strain evidence="3">Ve08.2h10</strain>
    </source>
</reference>
<feature type="region of interest" description="Disordered" evidence="1">
    <location>
        <begin position="440"/>
        <end position="473"/>
    </location>
</feature>
<feature type="compositionally biased region" description="Polar residues" evidence="1">
    <location>
        <begin position="651"/>
        <end position="667"/>
    </location>
</feature>
<feature type="compositionally biased region" description="Low complexity" evidence="1">
    <location>
        <begin position="536"/>
        <end position="584"/>
    </location>
</feature>
<feature type="region of interest" description="Disordered" evidence="1">
    <location>
        <begin position="32"/>
        <end position="102"/>
    </location>
</feature>
<name>A0A0D0E9V0_9AGAM</name>
<feature type="region of interest" description="Disordered" evidence="1">
    <location>
        <begin position="169"/>
        <end position="214"/>
    </location>
</feature>
<feature type="compositionally biased region" description="Polar residues" evidence="1">
    <location>
        <begin position="175"/>
        <end position="191"/>
    </location>
</feature>
<dbReference type="InParanoid" id="A0A0D0E9V0"/>
<dbReference type="STRING" id="930991.A0A0D0E9V0"/>
<evidence type="ECO:0000313" key="3">
    <source>
        <dbReference type="Proteomes" id="UP000054538"/>
    </source>
</evidence>
<feature type="compositionally biased region" description="Pro residues" evidence="1">
    <location>
        <begin position="87"/>
        <end position="99"/>
    </location>
</feature>
<sequence>MAVVLSSQAHTMTPSILLRPLPLDSSMMFTHPIPPSSSSSSSSSASSSGSCLDFNRSSSVPSTRRIRFAPLPDPRRDDLACDDAPPTHLPQPMPSPQPEPTSLDALQRSFVTLSPTTSPDSSLSSTQSSHTICLPEHHFSPASEISSTQKPRSTSKLLRPLSFLRSHLPSPAHSPISNSASLPASRNTSPASLARVPSSVPNSPSSQSSKLPRISAEDILGTISFFRARSGSTSSNHPRRPPSPPPKHMQGKQLHRSSSAGPGPGPGVKLGSGNTHLGNNPASQVSSGSDARLLGGSGTKKRRASSSAFFPGAGGGRHVRSTQMLLSAGDGTGAASTSPPMKTSPLAPPKPHVRMLNGRIYGAKRYAAQTLANPFANVRDEPEFVEWGYGGMGSVHASAGIASDMWRGLQRGERGGTLLAGSTFDSLSSSAPGKEVNLDARATGTGGEDNGNITVGGGRGSGAHVRSPTSRRRMLSDNVAECGMGSVGVSNGVDEEDGSGIAWLKKRRAEREAKARVERETAERAEKEGEGRKSPDSGMDASMSASTTSNSTSLTMSTSASTTTTDLATTPATSSPASRTTSLTDLSRVPSPVGCSAPSSPATATLELSHVLPVIPPSAQPAPTPKDELHVRTAVRLSPHLSGASHKHTNSHSSMRSCATSLSQSLLQVRRAADEGDTEGDAPLSPVDTVETTMSSSSSGDEDAMAKRDSDEEEQEDDEDEAGEIATKTALGAGVEKVSRHADVEVL</sequence>
<evidence type="ECO:0000256" key="1">
    <source>
        <dbReference type="SAM" id="MobiDB-lite"/>
    </source>
</evidence>
<feature type="compositionally biased region" description="Low complexity" evidence="1">
    <location>
        <begin position="36"/>
        <end position="50"/>
    </location>
</feature>
<protein>
    <submittedName>
        <fullName evidence="2">Uncharacterized protein</fullName>
    </submittedName>
</protein>
<feature type="region of interest" description="Disordered" evidence="1">
    <location>
        <begin position="507"/>
        <end position="601"/>
    </location>
</feature>
<keyword evidence="3" id="KW-1185">Reference proteome</keyword>